<keyword evidence="9 11" id="KW-1133">Transmembrane helix</keyword>
<dbReference type="InterPro" id="IPR015943">
    <property type="entry name" value="WD40/YVTN_repeat-like_dom_sf"/>
</dbReference>
<evidence type="ECO:0000256" key="4">
    <source>
        <dbReference type="ARBA" id="ARBA00022692"/>
    </source>
</evidence>
<protein>
    <recommendedName>
        <fullName evidence="14">Prolactin regulatory element-binding protein</fullName>
    </recommendedName>
</protein>
<dbReference type="GO" id="GO:0005085">
    <property type="term" value="F:guanyl-nucleotide exchange factor activity"/>
    <property type="evidence" value="ECO:0007669"/>
    <property type="project" value="InterPro"/>
</dbReference>
<dbReference type="InterPro" id="IPR045260">
    <property type="entry name" value="Sec12-like"/>
</dbReference>
<keyword evidence="3" id="KW-0853">WD repeat</keyword>
<dbReference type="AlphaFoldDB" id="A0A7M7K4U9"/>
<accession>A0A7M7K4U9</accession>
<dbReference type="GO" id="GO:0015031">
    <property type="term" value="P:protein transport"/>
    <property type="evidence" value="ECO:0007669"/>
    <property type="project" value="UniProtKB-KW"/>
</dbReference>
<evidence type="ECO:0000313" key="12">
    <source>
        <dbReference type="EnsemblMetazoa" id="XP_022661662"/>
    </source>
</evidence>
<reference evidence="12" key="1">
    <citation type="submission" date="2021-01" db="UniProtKB">
        <authorList>
            <consortium name="EnsemblMetazoa"/>
        </authorList>
    </citation>
    <scope>IDENTIFICATION</scope>
</reference>
<evidence type="ECO:0008006" key="14">
    <source>
        <dbReference type="Google" id="ProtNLM"/>
    </source>
</evidence>
<evidence type="ECO:0000256" key="8">
    <source>
        <dbReference type="ARBA" id="ARBA00022927"/>
    </source>
</evidence>
<keyword evidence="7" id="KW-0931">ER-Golgi transport</keyword>
<dbReference type="GO" id="GO:0003400">
    <property type="term" value="P:regulation of COPII vesicle coating"/>
    <property type="evidence" value="ECO:0007669"/>
    <property type="project" value="TreeGrafter"/>
</dbReference>
<evidence type="ECO:0000313" key="13">
    <source>
        <dbReference type="Proteomes" id="UP000594260"/>
    </source>
</evidence>
<keyword evidence="5" id="KW-0677">Repeat</keyword>
<dbReference type="GO" id="GO:0006888">
    <property type="term" value="P:endoplasmic reticulum to Golgi vesicle-mediated transport"/>
    <property type="evidence" value="ECO:0007669"/>
    <property type="project" value="TreeGrafter"/>
</dbReference>
<keyword evidence="10 11" id="KW-0472">Membrane</keyword>
<dbReference type="Gene3D" id="2.130.10.10">
    <property type="entry name" value="YVTN repeat-like/Quinoprotein amine dehydrogenase"/>
    <property type="match status" value="1"/>
</dbReference>
<keyword evidence="2" id="KW-0813">Transport</keyword>
<name>A0A7M7K4U9_VARDE</name>
<organism evidence="12 13">
    <name type="scientific">Varroa destructor</name>
    <name type="common">Honeybee mite</name>
    <dbReference type="NCBI Taxonomy" id="109461"/>
    <lineage>
        <taxon>Eukaryota</taxon>
        <taxon>Metazoa</taxon>
        <taxon>Ecdysozoa</taxon>
        <taxon>Arthropoda</taxon>
        <taxon>Chelicerata</taxon>
        <taxon>Arachnida</taxon>
        <taxon>Acari</taxon>
        <taxon>Parasitiformes</taxon>
        <taxon>Mesostigmata</taxon>
        <taxon>Gamasina</taxon>
        <taxon>Dermanyssoidea</taxon>
        <taxon>Varroidae</taxon>
        <taxon>Varroa</taxon>
    </lineage>
</organism>
<evidence type="ECO:0000256" key="7">
    <source>
        <dbReference type="ARBA" id="ARBA00022892"/>
    </source>
</evidence>
<evidence type="ECO:0000256" key="9">
    <source>
        <dbReference type="ARBA" id="ARBA00022989"/>
    </source>
</evidence>
<keyword evidence="8" id="KW-0653">Protein transport</keyword>
<evidence type="ECO:0000256" key="5">
    <source>
        <dbReference type="ARBA" id="ARBA00022737"/>
    </source>
</evidence>
<sequence length="380" mass="41395">MCSALCPIKDSRHLFLAVGKGGVCDLYRLSYTLQKQNNATRNGTVLNHASTNKIGDGGVRQRHVVQMAHQTKNLGNLGGQGDHNPAKDPSGCVGIGNGATKLGFEIRAESSFQSDFNDKEDPFQRVVRFAPKKGILLTGGSDGYLRAWKSPAFTKQFEVKAHDGDIDDITISIGEESVVSIGKDGRAIVWSFQGEKVMDLTAKLPVEDKYGFRNARFGGIAEGNSGECRLFATINPMMRRRPLKASYIVKWNPHKAFSTELLKVAGADLFSAMAISDDGIFLATGRQSGCVEIFIAFSLERLYVCEKAHNVFVTGMAFLKSAGETCRLTQSDATLVSISVDNLLKAHCIPPQSSMGVLGMICFFICFMVLVYIVLDLFGL</sequence>
<keyword evidence="13" id="KW-1185">Reference proteome</keyword>
<dbReference type="GeneID" id="111250518"/>
<dbReference type="InterPro" id="IPR036322">
    <property type="entry name" value="WD40_repeat_dom_sf"/>
</dbReference>
<feature type="transmembrane region" description="Helical" evidence="11">
    <location>
        <begin position="355"/>
        <end position="375"/>
    </location>
</feature>
<proteinExistence type="predicted"/>
<dbReference type="RefSeq" id="XP_022661662.1">
    <property type="nucleotide sequence ID" value="XM_022805927.1"/>
</dbReference>
<dbReference type="InterPro" id="IPR001680">
    <property type="entry name" value="WD40_rpt"/>
</dbReference>
<dbReference type="PANTHER" id="PTHR23284:SF0">
    <property type="entry name" value="PROLACTIN REGULATORY ELEMENT-BINDING PROTEIN"/>
    <property type="match status" value="1"/>
</dbReference>
<evidence type="ECO:0000256" key="10">
    <source>
        <dbReference type="ARBA" id="ARBA00023136"/>
    </source>
</evidence>
<keyword evidence="6" id="KW-0256">Endoplasmic reticulum</keyword>
<evidence type="ECO:0000256" key="2">
    <source>
        <dbReference type="ARBA" id="ARBA00022448"/>
    </source>
</evidence>
<dbReference type="GO" id="GO:0005789">
    <property type="term" value="C:endoplasmic reticulum membrane"/>
    <property type="evidence" value="ECO:0007669"/>
    <property type="project" value="UniProtKB-SubCell"/>
</dbReference>
<comment type="subcellular location">
    <subcellularLocation>
        <location evidence="1">Endoplasmic reticulum membrane</location>
        <topology evidence="1">Single-pass membrane protein</topology>
    </subcellularLocation>
</comment>
<dbReference type="SUPFAM" id="SSF50978">
    <property type="entry name" value="WD40 repeat-like"/>
    <property type="match status" value="1"/>
</dbReference>
<keyword evidence="4 11" id="KW-0812">Transmembrane</keyword>
<dbReference type="PANTHER" id="PTHR23284">
    <property type="entry name" value="PROLACTIN REGULATORY ELEMENT BINDING PROTEIN"/>
    <property type="match status" value="1"/>
</dbReference>
<evidence type="ECO:0000256" key="1">
    <source>
        <dbReference type="ARBA" id="ARBA00004389"/>
    </source>
</evidence>
<dbReference type="EnsemblMetazoa" id="XM_022805927">
    <property type="protein sequence ID" value="XP_022661662"/>
    <property type="gene ID" value="LOC111250518"/>
</dbReference>
<evidence type="ECO:0000256" key="3">
    <source>
        <dbReference type="ARBA" id="ARBA00022574"/>
    </source>
</evidence>
<evidence type="ECO:0000256" key="11">
    <source>
        <dbReference type="SAM" id="Phobius"/>
    </source>
</evidence>
<dbReference type="Proteomes" id="UP000594260">
    <property type="component" value="Unplaced"/>
</dbReference>
<dbReference type="SMART" id="SM00320">
    <property type="entry name" value="WD40"/>
    <property type="match status" value="3"/>
</dbReference>
<evidence type="ECO:0000256" key="6">
    <source>
        <dbReference type="ARBA" id="ARBA00022824"/>
    </source>
</evidence>